<keyword evidence="5 8" id="KW-0418">Kinase</keyword>
<dbReference type="InterPro" id="IPR027417">
    <property type="entry name" value="P-loop_NTPase"/>
</dbReference>
<dbReference type="InterPro" id="IPR001977">
    <property type="entry name" value="Depp_CoAkinase"/>
</dbReference>
<dbReference type="Proteomes" id="UP000441557">
    <property type="component" value="Unassembled WGS sequence"/>
</dbReference>
<evidence type="ECO:0000256" key="9">
    <source>
        <dbReference type="NCBIfam" id="TIGR00152"/>
    </source>
</evidence>
<dbReference type="CDD" id="cd02022">
    <property type="entry name" value="DPCK"/>
    <property type="match status" value="1"/>
</dbReference>
<dbReference type="FunFam" id="3.40.50.300:FF:000991">
    <property type="entry name" value="Dephospho-CoA kinase"/>
    <property type="match status" value="1"/>
</dbReference>
<proteinExistence type="inferred from homology"/>
<dbReference type="EC" id="2.7.1.24" evidence="8 9"/>
<reference evidence="10 11" key="1">
    <citation type="submission" date="2019-11" db="EMBL/GenBank/DDBJ databases">
        <title>Draft genome sequence of 12 host-associated Lactobacillus reuteri rodent strains.</title>
        <authorList>
            <person name="Zhang S."/>
            <person name="Ozcam M."/>
            <person name="Van Pijkeren J.P."/>
        </authorList>
    </citation>
    <scope>NUCLEOTIDE SEQUENCE [LARGE SCALE GENOMIC DNA]</scope>
    <source>
        <strain evidence="10 11">L1604-1</strain>
    </source>
</reference>
<comment type="caution">
    <text evidence="10">The sequence shown here is derived from an EMBL/GenBank/DDBJ whole genome shotgun (WGS) entry which is preliminary data.</text>
</comment>
<evidence type="ECO:0000256" key="8">
    <source>
        <dbReference type="HAMAP-Rule" id="MF_00376"/>
    </source>
</evidence>
<dbReference type="HAMAP" id="MF_00376">
    <property type="entry name" value="Dephospho_CoA_kinase"/>
    <property type="match status" value="1"/>
</dbReference>
<dbReference type="Pfam" id="PF01121">
    <property type="entry name" value="CoaE"/>
    <property type="match status" value="1"/>
</dbReference>
<dbReference type="GO" id="GO:0005737">
    <property type="term" value="C:cytoplasm"/>
    <property type="evidence" value="ECO:0007669"/>
    <property type="project" value="UniProtKB-SubCell"/>
</dbReference>
<dbReference type="SUPFAM" id="SSF52540">
    <property type="entry name" value="P-loop containing nucleoside triphosphate hydrolases"/>
    <property type="match status" value="1"/>
</dbReference>
<evidence type="ECO:0000256" key="5">
    <source>
        <dbReference type="ARBA" id="ARBA00022777"/>
    </source>
</evidence>
<evidence type="ECO:0000256" key="7">
    <source>
        <dbReference type="ARBA" id="ARBA00022993"/>
    </source>
</evidence>
<keyword evidence="4 8" id="KW-0547">Nucleotide-binding</keyword>
<dbReference type="EMBL" id="WJMZ01000002">
    <property type="protein sequence ID" value="MRG83127.1"/>
    <property type="molecule type" value="Genomic_DNA"/>
</dbReference>
<organism evidence="10 11">
    <name type="scientific">Limosilactobacillus reuteri</name>
    <name type="common">Lactobacillus reuteri</name>
    <dbReference type="NCBI Taxonomy" id="1598"/>
    <lineage>
        <taxon>Bacteria</taxon>
        <taxon>Bacillati</taxon>
        <taxon>Bacillota</taxon>
        <taxon>Bacilli</taxon>
        <taxon>Lactobacillales</taxon>
        <taxon>Lactobacillaceae</taxon>
        <taxon>Limosilactobacillus</taxon>
    </lineage>
</organism>
<dbReference type="RefSeq" id="WP_153705961.1">
    <property type="nucleotide sequence ID" value="NZ_JAFFPO010000015.1"/>
</dbReference>
<gene>
    <name evidence="8" type="primary">coaE</name>
    <name evidence="10" type="ORF">GIX80_01775</name>
</gene>
<comment type="subcellular location">
    <subcellularLocation>
        <location evidence="8">Cytoplasm</location>
    </subcellularLocation>
</comment>
<dbReference type="PANTHER" id="PTHR10695:SF46">
    <property type="entry name" value="BIFUNCTIONAL COENZYME A SYNTHASE-RELATED"/>
    <property type="match status" value="1"/>
</dbReference>
<dbReference type="PROSITE" id="PS51219">
    <property type="entry name" value="DPCK"/>
    <property type="match status" value="1"/>
</dbReference>
<dbReference type="GO" id="GO:0005524">
    <property type="term" value="F:ATP binding"/>
    <property type="evidence" value="ECO:0007669"/>
    <property type="project" value="UniProtKB-UniRule"/>
</dbReference>
<keyword evidence="2 8" id="KW-0963">Cytoplasm</keyword>
<evidence type="ECO:0000256" key="1">
    <source>
        <dbReference type="ARBA" id="ARBA00009018"/>
    </source>
</evidence>
<evidence type="ECO:0000256" key="6">
    <source>
        <dbReference type="ARBA" id="ARBA00022840"/>
    </source>
</evidence>
<keyword evidence="7 8" id="KW-0173">Coenzyme A biosynthesis</keyword>
<evidence type="ECO:0000313" key="11">
    <source>
        <dbReference type="Proteomes" id="UP000441557"/>
    </source>
</evidence>
<comment type="similarity">
    <text evidence="1 8">Belongs to the CoaE family.</text>
</comment>
<evidence type="ECO:0000256" key="3">
    <source>
        <dbReference type="ARBA" id="ARBA00022679"/>
    </source>
</evidence>
<evidence type="ECO:0000313" key="10">
    <source>
        <dbReference type="EMBL" id="MRG83127.1"/>
    </source>
</evidence>
<comment type="pathway">
    <text evidence="8">Cofactor biosynthesis; coenzyme A biosynthesis; CoA from (R)-pantothenate: step 5/5.</text>
</comment>
<evidence type="ECO:0000256" key="2">
    <source>
        <dbReference type="ARBA" id="ARBA00022490"/>
    </source>
</evidence>
<sequence length="199" mass="21882">MTKIVGLTGGIATGKTTVSNILRQAGIPVIDADQVARQVQTPDSVGLTRIVKVFGPKVLLPTGELNRPALAKIVFNDKEALKKLNEILQPLIYDAIFAQADTLKKQGIPLVVLDVPLLFEQHYDEDCNYVVVVYTDPQAQLKRLMARDHCSKEEAQARIAAQMPLSEKEARADFKINNNGDQVALQKQVASLINQLKAK</sequence>
<feature type="binding site" evidence="8">
    <location>
        <begin position="12"/>
        <end position="17"/>
    </location>
    <ligand>
        <name>ATP</name>
        <dbReference type="ChEBI" id="CHEBI:30616"/>
    </ligand>
</feature>
<dbReference type="GO" id="GO:0015937">
    <property type="term" value="P:coenzyme A biosynthetic process"/>
    <property type="evidence" value="ECO:0007669"/>
    <property type="project" value="UniProtKB-UniRule"/>
</dbReference>
<name>A0AB36ABS9_LIMRT</name>
<comment type="function">
    <text evidence="8">Catalyzes the phosphorylation of the 3'-hydroxyl group of dephosphocoenzyme A to form coenzyme A.</text>
</comment>
<dbReference type="NCBIfam" id="TIGR00152">
    <property type="entry name" value="dephospho-CoA kinase"/>
    <property type="match status" value="1"/>
</dbReference>
<dbReference type="PANTHER" id="PTHR10695">
    <property type="entry name" value="DEPHOSPHO-COA KINASE-RELATED"/>
    <property type="match status" value="1"/>
</dbReference>
<protein>
    <recommendedName>
        <fullName evidence="8 9">Dephospho-CoA kinase</fullName>
        <ecNumber evidence="8 9">2.7.1.24</ecNumber>
    </recommendedName>
    <alternativeName>
        <fullName evidence="8">Dephosphocoenzyme A kinase</fullName>
    </alternativeName>
</protein>
<dbReference type="GO" id="GO:0004140">
    <property type="term" value="F:dephospho-CoA kinase activity"/>
    <property type="evidence" value="ECO:0007669"/>
    <property type="project" value="UniProtKB-UniRule"/>
</dbReference>
<keyword evidence="3 8" id="KW-0808">Transferase</keyword>
<accession>A0AB36ABS9</accession>
<dbReference type="Gene3D" id="3.40.50.300">
    <property type="entry name" value="P-loop containing nucleotide triphosphate hydrolases"/>
    <property type="match status" value="1"/>
</dbReference>
<evidence type="ECO:0000256" key="4">
    <source>
        <dbReference type="ARBA" id="ARBA00022741"/>
    </source>
</evidence>
<comment type="catalytic activity">
    <reaction evidence="8">
        <text>3'-dephospho-CoA + ATP = ADP + CoA + H(+)</text>
        <dbReference type="Rhea" id="RHEA:18245"/>
        <dbReference type="ChEBI" id="CHEBI:15378"/>
        <dbReference type="ChEBI" id="CHEBI:30616"/>
        <dbReference type="ChEBI" id="CHEBI:57287"/>
        <dbReference type="ChEBI" id="CHEBI:57328"/>
        <dbReference type="ChEBI" id="CHEBI:456216"/>
        <dbReference type="EC" id="2.7.1.24"/>
    </reaction>
</comment>
<dbReference type="AlphaFoldDB" id="A0AB36ABS9"/>
<keyword evidence="6 8" id="KW-0067">ATP-binding</keyword>